<evidence type="ECO:0000313" key="1">
    <source>
        <dbReference type="EMBL" id="QNN48119.1"/>
    </source>
</evidence>
<accession>A0A7G9QXP4</accession>
<sequence length="268" mass="29256">MQTTVRLECLLRNGKTSTGTGFFFSFKLDEKTRIPLIVTNKHVINDSTRGTFVLTKRDDAGEPIVGSYEPVQLDHFESHWLKHPDPNVDLAVFPMAHLLNGAEQAGKNFFFLPLDESFIPSSEVLAGLGGIEDITMIGYPNGIWDIRNNMPIVRRGITATNLKHDYNGLPIFVIDCACFPGSSGSPVLIFNQGGYMDANGNLTLGGTRVILLGVLFAGPQHVAEGEIKTIDVPLQQLSISMSKIPNNLGFVVKSQKLQDFRAQLAAGA</sequence>
<dbReference type="SUPFAM" id="SSF50494">
    <property type="entry name" value="Trypsin-like serine proteases"/>
    <property type="match status" value="1"/>
</dbReference>
<dbReference type="Pfam" id="PF13365">
    <property type="entry name" value="Trypsin_2"/>
    <property type="match status" value="1"/>
</dbReference>
<dbReference type="InterPro" id="IPR009003">
    <property type="entry name" value="Peptidase_S1_PA"/>
</dbReference>
<gene>
    <name evidence="1" type="ORF">H9L17_04835</name>
</gene>
<keyword evidence="2" id="KW-1185">Reference proteome</keyword>
<name>A0A7G9QXP4_9GAMM</name>
<organism evidence="1 2">
    <name type="scientific">Thermomonas brevis</name>
    <dbReference type="NCBI Taxonomy" id="215691"/>
    <lineage>
        <taxon>Bacteria</taxon>
        <taxon>Pseudomonadati</taxon>
        <taxon>Pseudomonadota</taxon>
        <taxon>Gammaproteobacteria</taxon>
        <taxon>Lysobacterales</taxon>
        <taxon>Lysobacteraceae</taxon>
        <taxon>Thermomonas</taxon>
    </lineage>
</organism>
<protein>
    <submittedName>
        <fullName evidence="1">Trypsin-like peptidase domain-containing protein</fullName>
    </submittedName>
</protein>
<dbReference type="Gene3D" id="2.40.10.120">
    <property type="match status" value="1"/>
</dbReference>
<dbReference type="AlphaFoldDB" id="A0A7G9QXP4"/>
<proteinExistence type="predicted"/>
<dbReference type="KEGG" id="tbv:H9L17_04835"/>
<dbReference type="EMBL" id="CP060711">
    <property type="protein sequence ID" value="QNN48119.1"/>
    <property type="molecule type" value="Genomic_DNA"/>
</dbReference>
<dbReference type="Proteomes" id="UP000515977">
    <property type="component" value="Chromosome"/>
</dbReference>
<evidence type="ECO:0000313" key="2">
    <source>
        <dbReference type="Proteomes" id="UP000515977"/>
    </source>
</evidence>
<reference evidence="1 2" key="1">
    <citation type="submission" date="2020-08" db="EMBL/GenBank/DDBJ databases">
        <title>Genome sequence of Thermomonas brevis KACC 16975T.</title>
        <authorList>
            <person name="Hyun D.-W."/>
            <person name="Bae J.-W."/>
        </authorList>
    </citation>
    <scope>NUCLEOTIDE SEQUENCE [LARGE SCALE GENOMIC DNA]</scope>
    <source>
        <strain evidence="1 2">KACC 16975</strain>
    </source>
</reference>